<dbReference type="OrthoDB" id="11851at2157"/>
<accession>A0A075MQA4</accession>
<feature type="transmembrane region" description="Helical" evidence="5">
    <location>
        <begin position="271"/>
        <end position="289"/>
    </location>
</feature>
<comment type="subcellular location">
    <subcellularLocation>
        <location evidence="1">Cell membrane</location>
        <topology evidence="1">Multi-pass membrane protein</topology>
    </subcellularLocation>
</comment>
<feature type="transmembrane region" description="Helical" evidence="5">
    <location>
        <begin position="48"/>
        <end position="64"/>
    </location>
</feature>
<dbReference type="Pfam" id="PF01040">
    <property type="entry name" value="UbiA"/>
    <property type="match status" value="1"/>
</dbReference>
<keyword evidence="6" id="KW-0808">Transferase</keyword>
<feature type="transmembrane region" description="Helical" evidence="5">
    <location>
        <begin position="195"/>
        <end position="218"/>
    </location>
</feature>
<gene>
    <name evidence="6" type="ORF">NTE_01304</name>
</gene>
<protein>
    <submittedName>
        <fullName evidence="6">4-hydroxybenzoate polyprenyltransferase-like prenyltransferase</fullName>
        <ecNumber evidence="6">2.5.1.-</ecNumber>
    </submittedName>
</protein>
<feature type="transmembrane region" description="Helical" evidence="5">
    <location>
        <begin position="166"/>
        <end position="189"/>
    </location>
</feature>
<dbReference type="PANTHER" id="PTHR42723">
    <property type="entry name" value="CHLOROPHYLL SYNTHASE"/>
    <property type="match status" value="1"/>
</dbReference>
<evidence type="ECO:0000256" key="5">
    <source>
        <dbReference type="SAM" id="Phobius"/>
    </source>
</evidence>
<dbReference type="PANTHER" id="PTHR42723:SF1">
    <property type="entry name" value="CHLOROPHYLL SYNTHASE, CHLOROPLASTIC"/>
    <property type="match status" value="1"/>
</dbReference>
<dbReference type="Proteomes" id="UP000028194">
    <property type="component" value="Chromosome"/>
</dbReference>
<dbReference type="GO" id="GO:0016765">
    <property type="term" value="F:transferase activity, transferring alkyl or aryl (other than methyl) groups"/>
    <property type="evidence" value="ECO:0007669"/>
    <property type="project" value="InterPro"/>
</dbReference>
<dbReference type="GO" id="GO:0005886">
    <property type="term" value="C:plasma membrane"/>
    <property type="evidence" value="ECO:0007669"/>
    <property type="project" value="UniProtKB-SubCell"/>
</dbReference>
<evidence type="ECO:0000256" key="3">
    <source>
        <dbReference type="ARBA" id="ARBA00022989"/>
    </source>
</evidence>
<keyword evidence="3 5" id="KW-1133">Transmembrane helix</keyword>
<evidence type="ECO:0000256" key="1">
    <source>
        <dbReference type="ARBA" id="ARBA00004651"/>
    </source>
</evidence>
<dbReference type="InterPro" id="IPR044878">
    <property type="entry name" value="UbiA_sf"/>
</dbReference>
<dbReference type="HOGENOM" id="CLU_862226_0_0_2"/>
<evidence type="ECO:0000256" key="4">
    <source>
        <dbReference type="ARBA" id="ARBA00023136"/>
    </source>
</evidence>
<dbReference type="EMBL" id="CP007174">
    <property type="protein sequence ID" value="AIF83373.1"/>
    <property type="molecule type" value="Genomic_DNA"/>
</dbReference>
<dbReference type="EC" id="2.5.1.-" evidence="6"/>
<evidence type="ECO:0000313" key="7">
    <source>
        <dbReference type="Proteomes" id="UP000028194"/>
    </source>
</evidence>
<reference evidence="6 7" key="1">
    <citation type="journal article" date="2014" name="PLoS ONE">
        <title>Genome Sequence of Candidatus Nitrososphaera evergladensis from Group I.1b Enriched from Everglades Soil Reveals Novel Genomic Features of the Ammonia-Oxidizing Archaea.</title>
        <authorList>
            <person name="Zhalnina K.V."/>
            <person name="Dias R."/>
            <person name="Leonard M.T."/>
            <person name="Dorr de Quadros P."/>
            <person name="Camargo F.A."/>
            <person name="Drew J.C."/>
            <person name="Farmerie W.G."/>
            <person name="Daroub S.H."/>
            <person name="Triplett E.W."/>
        </authorList>
    </citation>
    <scope>NUCLEOTIDE SEQUENCE [LARGE SCALE GENOMIC DNA]</scope>
    <source>
        <strain evidence="6 7">SR1</strain>
    </source>
</reference>
<proteinExistence type="predicted"/>
<feature type="transmembrane region" description="Helical" evidence="5">
    <location>
        <begin position="71"/>
        <end position="91"/>
    </location>
</feature>
<feature type="transmembrane region" description="Helical" evidence="5">
    <location>
        <begin position="121"/>
        <end position="154"/>
    </location>
</feature>
<dbReference type="AlphaFoldDB" id="A0A075MQA4"/>
<keyword evidence="7" id="KW-1185">Reference proteome</keyword>
<dbReference type="InterPro" id="IPR050475">
    <property type="entry name" value="Prenyltransferase_related"/>
</dbReference>
<dbReference type="Gene3D" id="1.10.357.140">
    <property type="entry name" value="UbiA prenyltransferase"/>
    <property type="match status" value="1"/>
</dbReference>
<dbReference type="GeneID" id="41597106"/>
<organism evidence="6 7">
    <name type="scientific">Candidatus Nitrososphaera evergladensis SR1</name>
    <dbReference type="NCBI Taxonomy" id="1459636"/>
    <lineage>
        <taxon>Archaea</taxon>
        <taxon>Nitrososphaerota</taxon>
        <taxon>Nitrososphaeria</taxon>
        <taxon>Nitrososphaerales</taxon>
        <taxon>Nitrososphaeraceae</taxon>
        <taxon>Nitrososphaera</taxon>
    </lineage>
</organism>
<keyword evidence="4 5" id="KW-0472">Membrane</keyword>
<sequence length="322" mass="35389">MSEEADQYEKLELEQEKTTAAATTTTTAWEKNAKQQILLFLHYVKARSNVYIFAFATFVSFLIGSNGNYDALVGLRVAASCYFLALATYIYNDVTDFEVDRVNKTNRPSVTGNASRKQLSGLVFVLFGLSLALAASINIQTLLIALLCVALGATYSHPRFNLKERFPLKTVTTAAGAALSSLLGGAAATHISFPIVYAALSFFLFFFVLGPLGDIGDLKGDRAAGRRTFPIVLGTRKTLIIMFSVPVILFLLIITQQFYKVATFQNGSFGVYMIVGTCLVAMTMIVKISKKIEDVGWIRGRVRPVMRLLHALLQISTLFAFL</sequence>
<dbReference type="eggNOG" id="arCOG00476">
    <property type="taxonomic scope" value="Archaea"/>
</dbReference>
<feature type="transmembrane region" description="Helical" evidence="5">
    <location>
        <begin position="239"/>
        <end position="259"/>
    </location>
</feature>
<keyword evidence="2 5" id="KW-0812">Transmembrane</keyword>
<name>A0A075MQA4_9ARCH</name>
<dbReference type="KEGG" id="nev:NTE_01304"/>
<dbReference type="InterPro" id="IPR000537">
    <property type="entry name" value="UbiA_prenyltransferase"/>
</dbReference>
<dbReference type="STRING" id="1459636.NTE_01304"/>
<evidence type="ECO:0000256" key="2">
    <source>
        <dbReference type="ARBA" id="ARBA00022692"/>
    </source>
</evidence>
<dbReference type="RefSeq" id="WP_148700156.1">
    <property type="nucleotide sequence ID" value="NZ_CP007174.1"/>
</dbReference>
<evidence type="ECO:0000313" key="6">
    <source>
        <dbReference type="EMBL" id="AIF83373.1"/>
    </source>
</evidence>